<keyword evidence="2" id="KW-1185">Reference proteome</keyword>
<reference evidence="1" key="1">
    <citation type="submission" date="2021-06" db="EMBL/GenBank/DDBJ databases">
        <authorList>
            <person name="Kallberg Y."/>
            <person name="Tangrot J."/>
            <person name="Rosling A."/>
        </authorList>
    </citation>
    <scope>NUCLEOTIDE SEQUENCE</scope>
    <source>
        <strain evidence="1">MA461A</strain>
    </source>
</reference>
<name>A0ACA9R2X7_9GLOM</name>
<feature type="non-terminal residue" evidence="1">
    <location>
        <position position="368"/>
    </location>
</feature>
<dbReference type="Proteomes" id="UP000789920">
    <property type="component" value="Unassembled WGS sequence"/>
</dbReference>
<evidence type="ECO:0000313" key="1">
    <source>
        <dbReference type="EMBL" id="CAG8774619.1"/>
    </source>
</evidence>
<dbReference type="EMBL" id="CAJVQC010042163">
    <property type="protein sequence ID" value="CAG8774619.1"/>
    <property type="molecule type" value="Genomic_DNA"/>
</dbReference>
<gene>
    <name evidence="1" type="ORF">RPERSI_LOCUS16823</name>
</gene>
<protein>
    <submittedName>
        <fullName evidence="1">17893_t:CDS:1</fullName>
    </submittedName>
</protein>
<evidence type="ECO:0000313" key="2">
    <source>
        <dbReference type="Proteomes" id="UP000789920"/>
    </source>
</evidence>
<accession>A0ACA9R2X7</accession>
<proteinExistence type="predicted"/>
<feature type="non-terminal residue" evidence="1">
    <location>
        <position position="1"/>
    </location>
</feature>
<comment type="caution">
    <text evidence="1">The sequence shown here is derived from an EMBL/GenBank/DDBJ whole genome shotgun (WGS) entry which is preliminary data.</text>
</comment>
<sequence>VNIGVFSQNCGINQPPKPNTIVGYYPAYKYNLKANDFNISSSITHLNYIAFGPNDLTNGTGPYTVFRNQTNINKFGELLKYKGNNSNLNYKLILSVLLPVNDDLTKLPPFSNVPIGLYDPNNQNTRNFTDDLVKIANEYQFDGIDIDYPNKASCFQAKPFNSDFLNQVFKSFLNDISSKLKQPNSSKILTVTGGSNPIILDPTVINFVNIQAYRLNINSNVNGNPTRTSAGIDAVQSLIDSWNFSNRSQLILGIEFGGIIEAITLRNPSNPNPNMDIAIQNFDVVRSQNITFPPVTIDENITDPCANTSFAHLSWKTLSNFLAPPCYTNTSNDWYYGFDNKSKQPYIYQQQPRPRPNKGSPSANQQPT</sequence>
<organism evidence="1 2">
    <name type="scientific">Racocetra persica</name>
    <dbReference type="NCBI Taxonomy" id="160502"/>
    <lineage>
        <taxon>Eukaryota</taxon>
        <taxon>Fungi</taxon>
        <taxon>Fungi incertae sedis</taxon>
        <taxon>Mucoromycota</taxon>
        <taxon>Glomeromycotina</taxon>
        <taxon>Glomeromycetes</taxon>
        <taxon>Diversisporales</taxon>
        <taxon>Gigasporaceae</taxon>
        <taxon>Racocetra</taxon>
    </lineage>
</organism>